<evidence type="ECO:0000313" key="3">
    <source>
        <dbReference type="EMBL" id="MQY41476.1"/>
    </source>
</evidence>
<dbReference type="Gene3D" id="2.120.10.30">
    <property type="entry name" value="TolB, C-terminal domain"/>
    <property type="match status" value="1"/>
</dbReference>
<name>A0A844AWA2_9RHOB</name>
<accession>A0A844AWA2</accession>
<feature type="signal peptide" evidence="1">
    <location>
        <begin position="1"/>
        <end position="23"/>
    </location>
</feature>
<dbReference type="AlphaFoldDB" id="A0A844AWA2"/>
<feature type="chain" id="PRO_5033016881" evidence="1">
    <location>
        <begin position="24"/>
        <end position="368"/>
    </location>
</feature>
<dbReference type="Proteomes" id="UP000436694">
    <property type="component" value="Unassembled WGS sequence"/>
</dbReference>
<keyword evidence="1" id="KW-0732">Signal</keyword>
<feature type="domain" description="Glucose/Sorbosone dehydrogenase" evidence="2">
    <location>
        <begin position="42"/>
        <end position="362"/>
    </location>
</feature>
<comment type="caution">
    <text evidence="3">The sequence shown here is derived from an EMBL/GenBank/DDBJ whole genome shotgun (WGS) entry which is preliminary data.</text>
</comment>
<keyword evidence="4" id="KW-1185">Reference proteome</keyword>
<dbReference type="InterPro" id="IPR011042">
    <property type="entry name" value="6-blade_b-propeller_TolB-like"/>
</dbReference>
<organism evidence="3 4">
    <name type="scientific">Tritonibacter aquimaris</name>
    <dbReference type="NCBI Taxonomy" id="2663379"/>
    <lineage>
        <taxon>Bacteria</taxon>
        <taxon>Pseudomonadati</taxon>
        <taxon>Pseudomonadota</taxon>
        <taxon>Alphaproteobacteria</taxon>
        <taxon>Rhodobacterales</taxon>
        <taxon>Paracoccaceae</taxon>
        <taxon>Tritonibacter</taxon>
    </lineage>
</organism>
<dbReference type="PANTHER" id="PTHR19328">
    <property type="entry name" value="HEDGEHOG-INTERACTING PROTEIN"/>
    <property type="match status" value="1"/>
</dbReference>
<reference evidence="3 4" key="1">
    <citation type="submission" date="2019-10" db="EMBL/GenBank/DDBJ databases">
        <title>Epibacterium sp. nov., isolated from seawater.</title>
        <authorList>
            <person name="Zhang X."/>
            <person name="Li N."/>
        </authorList>
    </citation>
    <scope>NUCLEOTIDE SEQUENCE [LARGE SCALE GENOMIC DNA]</scope>
    <source>
        <strain evidence="3 4">SM1969</strain>
    </source>
</reference>
<dbReference type="InterPro" id="IPR012938">
    <property type="entry name" value="Glc/Sorbosone_DH"/>
</dbReference>
<evidence type="ECO:0000259" key="2">
    <source>
        <dbReference type="Pfam" id="PF07995"/>
    </source>
</evidence>
<evidence type="ECO:0000313" key="4">
    <source>
        <dbReference type="Proteomes" id="UP000436694"/>
    </source>
</evidence>
<proteinExistence type="predicted"/>
<dbReference type="SUPFAM" id="SSF50952">
    <property type="entry name" value="Soluble quinoprotein glucose dehydrogenase"/>
    <property type="match status" value="1"/>
</dbReference>
<dbReference type="Pfam" id="PF07995">
    <property type="entry name" value="GSDH"/>
    <property type="match status" value="1"/>
</dbReference>
<dbReference type="EMBL" id="WIXK01000001">
    <property type="protein sequence ID" value="MQY41476.1"/>
    <property type="molecule type" value="Genomic_DNA"/>
</dbReference>
<gene>
    <name evidence="3" type="ORF">GG681_02385</name>
</gene>
<dbReference type="RefSeq" id="WP_153544683.1">
    <property type="nucleotide sequence ID" value="NZ_WIXK01000001.1"/>
</dbReference>
<dbReference type="InterPro" id="IPR011041">
    <property type="entry name" value="Quinoprot_gluc/sorb_DH_b-prop"/>
</dbReference>
<sequence>MFRRVYGSIFAAALAGFATLAGAETLQTSAGPVELTKMAEGLDVPWGFDFLPDQSVLITDRGGRLYHLKDQKLSKIKGVPKVAEVGQGGLLDILVPRDFATQREILLTLSRATKGGAGTAVVAAKLSADFSTIESAQLLLQVRGAKGGRHFGSRIVEAKDGSLFVTSGERGDRPSAQNNRNLQGTILRIHRDGSPHRSAPFANMPDARDEIWSFGHRNPQGLALDAQGRLWAVEHGARGGDEINRIHKGANYGWPVIAYGRHYSGAQIGEGQAKDGMEQPAFYWDPSIAPSGLMIYSGTLWPEWKGDFFVGSLKFDYIARLDGAPMQEREQIRHDRTGRIRDIREAPDGSIWFASQSEGALFRISPAN</sequence>
<protein>
    <submittedName>
        <fullName evidence="3">PQQ-dependent sugar dehydrogenase</fullName>
    </submittedName>
</protein>
<evidence type="ECO:0000256" key="1">
    <source>
        <dbReference type="SAM" id="SignalP"/>
    </source>
</evidence>
<dbReference type="PANTHER" id="PTHR19328:SF75">
    <property type="entry name" value="ALDOSE SUGAR DEHYDROGENASE YLII"/>
    <property type="match status" value="1"/>
</dbReference>